<feature type="compositionally biased region" description="Polar residues" evidence="1">
    <location>
        <begin position="227"/>
        <end position="236"/>
    </location>
</feature>
<feature type="compositionally biased region" description="Polar residues" evidence="1">
    <location>
        <begin position="80"/>
        <end position="107"/>
    </location>
</feature>
<name>A0A316VV77_9BASI</name>
<feature type="compositionally biased region" description="Polar residues" evidence="1">
    <location>
        <begin position="277"/>
        <end position="286"/>
    </location>
</feature>
<feature type="compositionally biased region" description="Basic and acidic residues" evidence="1">
    <location>
        <begin position="170"/>
        <end position="180"/>
    </location>
</feature>
<feature type="region of interest" description="Disordered" evidence="1">
    <location>
        <begin position="80"/>
        <end position="131"/>
    </location>
</feature>
<feature type="region of interest" description="Disordered" evidence="1">
    <location>
        <begin position="1"/>
        <end position="20"/>
    </location>
</feature>
<feature type="region of interest" description="Disordered" evidence="1">
    <location>
        <begin position="170"/>
        <end position="207"/>
    </location>
</feature>
<feature type="compositionally biased region" description="Basic and acidic residues" evidence="1">
    <location>
        <begin position="115"/>
        <end position="129"/>
    </location>
</feature>
<dbReference type="EMBL" id="KZ819397">
    <property type="protein sequence ID" value="PWN41184.1"/>
    <property type="molecule type" value="Genomic_DNA"/>
</dbReference>
<protein>
    <submittedName>
        <fullName evidence="2">Uncharacterized protein</fullName>
    </submittedName>
</protein>
<organism evidence="2 3">
    <name type="scientific">Ceraceosorus guamensis</name>
    <dbReference type="NCBI Taxonomy" id="1522189"/>
    <lineage>
        <taxon>Eukaryota</taxon>
        <taxon>Fungi</taxon>
        <taxon>Dikarya</taxon>
        <taxon>Basidiomycota</taxon>
        <taxon>Ustilaginomycotina</taxon>
        <taxon>Exobasidiomycetes</taxon>
        <taxon>Ceraceosorales</taxon>
        <taxon>Ceraceosoraceae</taxon>
        <taxon>Ceraceosorus</taxon>
    </lineage>
</organism>
<feature type="compositionally biased region" description="Polar residues" evidence="1">
    <location>
        <begin position="314"/>
        <end position="328"/>
    </location>
</feature>
<proteinExistence type="predicted"/>
<sequence length="541" mass="59526">MQPATADTGSPRAARARTLTSVPADNLFSSFSSATLTSLDEVAGVTQTQVSWRSQPQADNSMADGVAMSTEVPHLVQAPTNSLGSEQADQEVATTSSRGARYRSTSDPRGASSDSEFRAEHTSRPERRNLPNLWRATTNWFTRSRSPSPRIRSATGGEGGLRAVIDRVRSRNEERREASREGVVPSSTRSRLSFPMTRTSAVQAQDASRDIVGTEWGFAPEESTRTMTAVTRSSPPAGTHILLPAPRTDRRRSALTSSGRQSGERVYADRRRVSFRSPGQQSNLPSEASRDEELRSSVRGAARYSGSLAGPSLAPQTVPESDQTTGQAETALQAALRRARNDFPRLYDLAEAGRSSQIGLRLVPPELNTTLYGSDAVRAVRAAAIDAERHIEDILAQLSQPLQGHGAGAPFRIHRRQLDQHVASACRAVREELERCSAEALRNHLLNPYNLAYLMSTQVVRLAEETLRAYTPMWGWYELFRYWRFVLEQRVSLLRLWISTVDRESWRQNAHGIVLLTGGVGLVQGSLLEMESAIGVQPDLI</sequence>
<feature type="compositionally biased region" description="Polar residues" evidence="1">
    <location>
        <begin position="185"/>
        <end position="206"/>
    </location>
</feature>
<evidence type="ECO:0000313" key="2">
    <source>
        <dbReference type="EMBL" id="PWN41184.1"/>
    </source>
</evidence>
<keyword evidence="3" id="KW-1185">Reference proteome</keyword>
<dbReference type="GeneID" id="37032596"/>
<feature type="region of interest" description="Disordered" evidence="1">
    <location>
        <begin position="227"/>
        <end position="328"/>
    </location>
</feature>
<evidence type="ECO:0000256" key="1">
    <source>
        <dbReference type="SAM" id="MobiDB-lite"/>
    </source>
</evidence>
<gene>
    <name evidence="2" type="ORF">IE81DRAFT_183925</name>
</gene>
<feature type="compositionally biased region" description="Basic and acidic residues" evidence="1">
    <location>
        <begin position="262"/>
        <end position="272"/>
    </location>
</feature>
<dbReference type="InParanoid" id="A0A316VV77"/>
<dbReference type="AlphaFoldDB" id="A0A316VV77"/>
<dbReference type="Proteomes" id="UP000245783">
    <property type="component" value="Unassembled WGS sequence"/>
</dbReference>
<accession>A0A316VV77</accession>
<dbReference type="RefSeq" id="XP_025368344.1">
    <property type="nucleotide sequence ID" value="XM_025510726.1"/>
</dbReference>
<reference evidence="2 3" key="1">
    <citation type="journal article" date="2018" name="Mol. Biol. Evol.">
        <title>Broad Genomic Sampling Reveals a Smut Pathogenic Ancestry of the Fungal Clade Ustilaginomycotina.</title>
        <authorList>
            <person name="Kijpornyongpan T."/>
            <person name="Mondo S.J."/>
            <person name="Barry K."/>
            <person name="Sandor L."/>
            <person name="Lee J."/>
            <person name="Lipzen A."/>
            <person name="Pangilinan J."/>
            <person name="LaButti K."/>
            <person name="Hainaut M."/>
            <person name="Henrissat B."/>
            <person name="Grigoriev I.V."/>
            <person name="Spatafora J.W."/>
            <person name="Aime M.C."/>
        </authorList>
    </citation>
    <scope>NUCLEOTIDE SEQUENCE [LARGE SCALE GENOMIC DNA]</scope>
    <source>
        <strain evidence="2 3">MCA 4658</strain>
    </source>
</reference>
<evidence type="ECO:0000313" key="3">
    <source>
        <dbReference type="Proteomes" id="UP000245783"/>
    </source>
</evidence>